<feature type="region of interest" description="Disordered" evidence="1">
    <location>
        <begin position="1"/>
        <end position="28"/>
    </location>
</feature>
<evidence type="ECO:0000313" key="3">
    <source>
        <dbReference type="Proteomes" id="UP001250214"/>
    </source>
</evidence>
<dbReference type="Proteomes" id="UP001250214">
    <property type="component" value="Unassembled WGS sequence"/>
</dbReference>
<feature type="region of interest" description="Disordered" evidence="1">
    <location>
        <begin position="229"/>
        <end position="256"/>
    </location>
</feature>
<evidence type="ECO:0000313" key="2">
    <source>
        <dbReference type="EMBL" id="MDS1270735.1"/>
    </source>
</evidence>
<keyword evidence="3" id="KW-1185">Reference proteome</keyword>
<gene>
    <name evidence="2" type="ORF">RIF23_10530</name>
</gene>
<accession>A0ABU2H7B6</accession>
<evidence type="ECO:0000256" key="1">
    <source>
        <dbReference type="SAM" id="MobiDB-lite"/>
    </source>
</evidence>
<sequence>MNQPSHAAAHHESPAPSAAPHHEDGPLLPWPELDDLVAHDYTHTQVNRFAAYAARSCRWVEGMDMTDRAQAARAAILEHLYTAERRPEIAELIRTGWQAMKDEWRRDRQVHGLNSKTAGEPAAAHQAYWTTVAAPSASPEDLVVDRLAFQQIWRTLTPLARQALAAVAEHGTIAKAAAELGIEAQLLTSRLTRARRLFRKLWHEGETMPARWGCDRDGTRHQNAMYLLRERTRNRRARQADPDRPPPRTGGPPRKSLGISLAELLHRFEAGTTLHQLSTQLGVGVYVISDRLDQARRDRDANGAAYPTPPARRPGTRRVPLPVTDAELARRHHHEQTSLNTLAAEYATSPQTIRRRINTARSPQNANARI</sequence>
<organism evidence="2 3">
    <name type="scientific">Lipingzhangella rawalii</name>
    <dbReference type="NCBI Taxonomy" id="2055835"/>
    <lineage>
        <taxon>Bacteria</taxon>
        <taxon>Bacillati</taxon>
        <taxon>Actinomycetota</taxon>
        <taxon>Actinomycetes</taxon>
        <taxon>Streptosporangiales</taxon>
        <taxon>Nocardiopsidaceae</taxon>
        <taxon>Lipingzhangella</taxon>
    </lineage>
</organism>
<comment type="caution">
    <text evidence="2">The sequence shown here is derived from an EMBL/GenBank/DDBJ whole genome shotgun (WGS) entry which is preliminary data.</text>
</comment>
<protein>
    <submittedName>
        <fullName evidence="2">Uncharacterized protein</fullName>
    </submittedName>
</protein>
<reference evidence="3" key="1">
    <citation type="submission" date="2023-07" db="EMBL/GenBank/DDBJ databases">
        <title>Novel species in the genus Lipingzhangella isolated from Sambhar Salt Lake.</title>
        <authorList>
            <person name="Jiya N."/>
            <person name="Kajale S."/>
            <person name="Sharma A."/>
        </authorList>
    </citation>
    <scope>NUCLEOTIDE SEQUENCE [LARGE SCALE GENOMIC DNA]</scope>
    <source>
        <strain evidence="3">LS1_29</strain>
    </source>
</reference>
<name>A0ABU2H7B6_9ACTN</name>
<dbReference type="RefSeq" id="WP_310912283.1">
    <property type="nucleotide sequence ID" value="NZ_JAVLVT010000004.1"/>
</dbReference>
<feature type="region of interest" description="Disordered" evidence="1">
    <location>
        <begin position="298"/>
        <end position="319"/>
    </location>
</feature>
<proteinExistence type="predicted"/>
<dbReference type="EMBL" id="JAVLVT010000004">
    <property type="protein sequence ID" value="MDS1270735.1"/>
    <property type="molecule type" value="Genomic_DNA"/>
</dbReference>